<dbReference type="GO" id="GO:0006269">
    <property type="term" value="P:DNA replication, synthesis of primer"/>
    <property type="evidence" value="ECO:0007669"/>
    <property type="project" value="UniProtKB-KW"/>
</dbReference>
<sequence>MAKVLVENNPGTANAAKPSEVTPEALRIYYERLFPSRDFCRWLSYREDGPGGKAADKGGSFLFRREFSFTLPGDIYCRYLSFHGQHDFRKALLDRVPDKIDIGAVFNIPPANYQQFGLTGGSGGGFQPQQRELVFDIDMDDYDDVRNCCTGSNVCKLCWTFIACAVRILNRALRDDFGFKHILFVFSGRRGVHCWVCDEVARKLSNEQRSAVAEYLQLLNGGRCKYIRSSTQQRHPHVRRGIEICRKYLEIPECGLLEGQKLLEAPASESDAKNLTQKIVNAAIPATDPVGRAEAKSFLSSKRSSKEVWRWVSSRCANPIVLDEVALEMAYPRLDINVSKQMNHLLKAPFCIHPKTGRVCVPIIDVERPESFNPLSVPTVAELIEELAARKGDSGGGSEKQTTRLSKCLLFAMTRAISRERPYSPARYLTTVRWVHDSVVAELLNEGQGGSAATSPGSPGRADGGSPAGTPHSTPRSSASMMTVLALGPPVSTLNASDRTLAALQLGRRAGLESRKYVVNSLMHARPQKAVSSHQADDALPWAIQRLQLFDKYCDDEATKEARASDVEKLKGIYEKFKAGSNSSSLEVDPQSPAGQVAHLYYQLAEATEDGKVVAKVPEWARKMIRKRVTVDSVEIVAFELMCLCMLEKPSEGGSGSEDSDSDTEEGSTLPRAIEERVWFLLERKCGQLSTRQGQLWERVHLASLAACAMALFVKCFLPGSGGGSEASAREAISTVIAKPPPERVLMYGGRAVVAEDEMVEVGRISEGVVVKEAVRRRTLEEPYDRLLLLEDLERALHGGHPVADAPPDQLRVAAAKAAAAASAQNLVGWPGVVDDDEEEKDRPSPANLSIESEGKYCDFILVHGASSLVSEDTIREVLPELPPGQEATLRYFLRGSGVMGDEPIDDSVLQSLVDDAESEGSVEEMGKIGQDFKMSLSDSYRMCGVCGVDCEGSFFICERCGISLHEACRSLIGWDNTNTTEGLCLACSHAQEGSQPRCSLCPCDVARRSVLMPMGDLGYADWCHLLCGLSFDGVSMVKDSEGFLRVLLASAARQGVPRRHQHQCSGCGEPIDRGHAQVKCSIRSCRRRYHAVCAPRRVDRLLRSSQGGPRRRKKEVQPLLYSVVSCCEHAALEQG</sequence>
<evidence type="ECO:0000256" key="10">
    <source>
        <dbReference type="SAM" id="MobiDB-lite"/>
    </source>
</evidence>
<evidence type="ECO:0000256" key="1">
    <source>
        <dbReference type="ARBA" id="ARBA00009762"/>
    </source>
</evidence>
<keyword evidence="7" id="KW-0479">Metal-binding</keyword>
<name>A0A7J6PMV0_PEROL</name>
<evidence type="ECO:0000256" key="6">
    <source>
        <dbReference type="ARBA" id="ARBA00022705"/>
    </source>
</evidence>
<dbReference type="PANTHER" id="PTHR10536">
    <property type="entry name" value="DNA PRIMASE SMALL SUBUNIT"/>
    <property type="match status" value="1"/>
</dbReference>
<feature type="region of interest" description="Disordered" evidence="10">
    <location>
        <begin position="446"/>
        <end position="478"/>
    </location>
</feature>
<dbReference type="EMBL" id="JABANM010035663">
    <property type="protein sequence ID" value="KAF4696930.1"/>
    <property type="molecule type" value="Genomic_DNA"/>
</dbReference>
<dbReference type="InterPro" id="IPR002755">
    <property type="entry name" value="DNA_primase_S"/>
</dbReference>
<comment type="similarity">
    <text evidence="1 9">Belongs to the eukaryotic-type primase small subunit family.</text>
</comment>
<dbReference type="EC" id="2.7.7.-" evidence="9"/>
<evidence type="ECO:0000256" key="3">
    <source>
        <dbReference type="ARBA" id="ARBA00022515"/>
    </source>
</evidence>
<dbReference type="SUPFAM" id="SSF56747">
    <property type="entry name" value="Prim-pol domain"/>
    <property type="match status" value="1"/>
</dbReference>
<dbReference type="Pfam" id="PF01896">
    <property type="entry name" value="DNA_primase_S"/>
    <property type="match status" value="1"/>
</dbReference>
<keyword evidence="4 9" id="KW-0808">Transferase</keyword>
<dbReference type="GO" id="GO:0046872">
    <property type="term" value="F:metal ion binding"/>
    <property type="evidence" value="ECO:0007669"/>
    <property type="project" value="UniProtKB-KW"/>
</dbReference>
<dbReference type="InterPro" id="IPR013083">
    <property type="entry name" value="Znf_RING/FYVE/PHD"/>
</dbReference>
<dbReference type="CDD" id="cd04860">
    <property type="entry name" value="AE_Prim_S"/>
    <property type="match status" value="1"/>
</dbReference>
<evidence type="ECO:0000313" key="11">
    <source>
        <dbReference type="EMBL" id="KAF4696930.1"/>
    </source>
</evidence>
<evidence type="ECO:0000256" key="7">
    <source>
        <dbReference type="ARBA" id="ARBA00022723"/>
    </source>
</evidence>
<protein>
    <recommendedName>
        <fullName evidence="9">DNA primase</fullName>
        <ecNumber evidence="9">2.7.7.-</ecNumber>
    </recommendedName>
</protein>
<gene>
    <name evidence="11" type="ORF">FOZ62_005366</name>
</gene>
<dbReference type="Gene3D" id="3.90.920.10">
    <property type="entry name" value="DNA primase, PRIM domain"/>
    <property type="match status" value="1"/>
</dbReference>
<dbReference type="Gene3D" id="3.30.40.10">
    <property type="entry name" value="Zinc/RING finger domain, C3HC4 (zinc finger)"/>
    <property type="match status" value="1"/>
</dbReference>
<keyword evidence="5" id="KW-0548">Nucleotidyltransferase</keyword>
<accession>A0A7J6PMV0</accession>
<dbReference type="AlphaFoldDB" id="A0A7J6PMV0"/>
<keyword evidence="6 9" id="KW-0235">DNA replication</keyword>
<evidence type="ECO:0000256" key="5">
    <source>
        <dbReference type="ARBA" id="ARBA00022695"/>
    </source>
</evidence>
<keyword evidence="2 9" id="KW-0240">DNA-directed RNA polymerase</keyword>
<comment type="caution">
    <text evidence="11">The sequence shown here is derived from an EMBL/GenBank/DDBJ whole genome shotgun (WGS) entry which is preliminary data.</text>
</comment>
<dbReference type="NCBIfam" id="TIGR00335">
    <property type="entry name" value="primase_sml"/>
    <property type="match status" value="1"/>
</dbReference>
<dbReference type="Proteomes" id="UP000574390">
    <property type="component" value="Unassembled WGS sequence"/>
</dbReference>
<reference evidence="11 12" key="1">
    <citation type="submission" date="2020-04" db="EMBL/GenBank/DDBJ databases">
        <title>Perkinsus olseni comparative genomics.</title>
        <authorList>
            <person name="Bogema D.R."/>
        </authorList>
    </citation>
    <scope>NUCLEOTIDE SEQUENCE [LARGE SCALE GENOMIC DNA]</scope>
    <source>
        <strain evidence="11">ATCC PRA-205</strain>
    </source>
</reference>
<keyword evidence="3 9" id="KW-0639">Primosome</keyword>
<dbReference type="InterPro" id="IPR014052">
    <property type="entry name" value="DNA_primase_ssu_euk/arc"/>
</dbReference>
<evidence type="ECO:0000256" key="8">
    <source>
        <dbReference type="ARBA" id="ARBA00023163"/>
    </source>
</evidence>
<proteinExistence type="inferred from homology"/>
<evidence type="ECO:0000313" key="12">
    <source>
        <dbReference type="Proteomes" id="UP000574390"/>
    </source>
</evidence>
<evidence type="ECO:0000256" key="4">
    <source>
        <dbReference type="ARBA" id="ARBA00022679"/>
    </source>
</evidence>
<evidence type="ECO:0000256" key="2">
    <source>
        <dbReference type="ARBA" id="ARBA00022478"/>
    </source>
</evidence>
<feature type="compositionally biased region" description="Low complexity" evidence="10">
    <location>
        <begin position="451"/>
        <end position="461"/>
    </location>
</feature>
<dbReference type="GO" id="GO:0003899">
    <property type="term" value="F:DNA-directed RNA polymerase activity"/>
    <property type="evidence" value="ECO:0007669"/>
    <property type="project" value="InterPro"/>
</dbReference>
<evidence type="ECO:0000256" key="9">
    <source>
        <dbReference type="RuleBase" id="RU003514"/>
    </source>
</evidence>
<keyword evidence="8" id="KW-0804">Transcription</keyword>
<feature type="region of interest" description="Disordered" evidence="10">
    <location>
        <begin position="831"/>
        <end position="850"/>
    </location>
</feature>
<organism evidence="11 12">
    <name type="scientific">Perkinsus olseni</name>
    <name type="common">Perkinsus atlanticus</name>
    <dbReference type="NCBI Taxonomy" id="32597"/>
    <lineage>
        <taxon>Eukaryota</taxon>
        <taxon>Sar</taxon>
        <taxon>Alveolata</taxon>
        <taxon>Perkinsozoa</taxon>
        <taxon>Perkinsea</taxon>
        <taxon>Perkinsida</taxon>
        <taxon>Perkinsidae</taxon>
        <taxon>Perkinsus</taxon>
    </lineage>
</organism>
<dbReference type="GO" id="GO:0005658">
    <property type="term" value="C:alpha DNA polymerase:primase complex"/>
    <property type="evidence" value="ECO:0007669"/>
    <property type="project" value="UniProtKB-ARBA"/>
</dbReference>